<reference evidence="1 2" key="2">
    <citation type="submission" date="2009-01" db="EMBL/GenBank/DDBJ databases">
        <title>Draft genome sequence of Bacteroides cellulosilyticus (DSM 14838).</title>
        <authorList>
            <person name="Sudarsanam P."/>
            <person name="Ley R."/>
            <person name="Guruge J."/>
            <person name="Turnbaugh P.J."/>
            <person name="Mahowald M."/>
            <person name="Liep D."/>
            <person name="Gordon J."/>
        </authorList>
    </citation>
    <scope>NUCLEOTIDE SEQUENCE [LARGE SCALE GENOMIC DNA]</scope>
    <source>
        <strain evidence="1 2">DSM 14838</strain>
    </source>
</reference>
<accession>E2NCM4</accession>
<evidence type="ECO:0000313" key="2">
    <source>
        <dbReference type="Proteomes" id="UP000003711"/>
    </source>
</evidence>
<dbReference type="Proteomes" id="UP000003711">
    <property type="component" value="Unassembled WGS sequence"/>
</dbReference>
<proteinExistence type="predicted"/>
<sequence>MHFINKVLKEFYRWLIIKRYTFYLPVDNIRIKFYLILITS</sequence>
<organism evidence="1 2">
    <name type="scientific">Bacteroides cellulosilyticus DSM 14838</name>
    <dbReference type="NCBI Taxonomy" id="537012"/>
    <lineage>
        <taxon>Bacteria</taxon>
        <taxon>Pseudomonadati</taxon>
        <taxon>Bacteroidota</taxon>
        <taxon>Bacteroidia</taxon>
        <taxon>Bacteroidales</taxon>
        <taxon>Bacteroidaceae</taxon>
        <taxon>Bacteroides</taxon>
    </lineage>
</organism>
<protein>
    <submittedName>
        <fullName evidence="1">Uncharacterized protein</fullName>
    </submittedName>
</protein>
<name>E2NCM4_9BACE</name>
<dbReference type="AlphaFoldDB" id="E2NCM4"/>
<dbReference type="HOGENOM" id="CLU_3284581_0_0_10"/>
<reference evidence="1 2" key="1">
    <citation type="submission" date="2008-12" db="EMBL/GenBank/DDBJ databases">
        <authorList>
            <person name="Fulton L."/>
            <person name="Clifton S."/>
            <person name="Fulton B."/>
            <person name="Xu J."/>
            <person name="Minx P."/>
            <person name="Pepin K.H."/>
            <person name="Johnson M."/>
            <person name="Bhonagiri V."/>
            <person name="Nash W.E."/>
            <person name="Mardis E.R."/>
            <person name="Wilson R.K."/>
        </authorList>
    </citation>
    <scope>NUCLEOTIDE SEQUENCE [LARGE SCALE GENOMIC DNA]</scope>
    <source>
        <strain evidence="1 2">DSM 14838</strain>
    </source>
</reference>
<comment type="caution">
    <text evidence="1">The sequence shown here is derived from an EMBL/GenBank/DDBJ whole genome shotgun (WGS) entry which is preliminary data.</text>
</comment>
<evidence type="ECO:0000313" key="1">
    <source>
        <dbReference type="EMBL" id="EEF90315.1"/>
    </source>
</evidence>
<dbReference type="EMBL" id="ACCH01000157">
    <property type="protein sequence ID" value="EEF90315.1"/>
    <property type="molecule type" value="Genomic_DNA"/>
</dbReference>
<gene>
    <name evidence="1" type="ORF">BACCELL_02032</name>
</gene>